<dbReference type="AlphaFoldDB" id="A0A0A1TA90"/>
<reference evidence="2 3" key="1">
    <citation type="journal article" date="2015" name="Genome Announc.">
        <title>Draft Genome Sequence and Gene Annotation of the Entomopathogenic Fungus Verticillium hemipterigenum.</title>
        <authorList>
            <person name="Horn F."/>
            <person name="Habel A."/>
            <person name="Scharf D.H."/>
            <person name="Dworschak J."/>
            <person name="Brakhage A.A."/>
            <person name="Guthke R."/>
            <person name="Hertweck C."/>
            <person name="Linde J."/>
        </authorList>
    </citation>
    <scope>NUCLEOTIDE SEQUENCE [LARGE SCALE GENOMIC DNA]</scope>
</reference>
<protein>
    <recommendedName>
        <fullName evidence="1">Aminoglycoside phosphotransferase domain-containing protein</fullName>
    </recommendedName>
</protein>
<evidence type="ECO:0000313" key="2">
    <source>
        <dbReference type="EMBL" id="CEJ83192.1"/>
    </source>
</evidence>
<dbReference type="Proteomes" id="UP000039046">
    <property type="component" value="Unassembled WGS sequence"/>
</dbReference>
<proteinExistence type="predicted"/>
<dbReference type="PANTHER" id="PTHR21310">
    <property type="entry name" value="AMINOGLYCOSIDE PHOSPHOTRANSFERASE-RELATED-RELATED"/>
    <property type="match status" value="1"/>
</dbReference>
<dbReference type="STRING" id="1531966.A0A0A1TA90"/>
<gene>
    <name evidence="2" type="ORF">VHEMI03212</name>
</gene>
<evidence type="ECO:0000259" key="1">
    <source>
        <dbReference type="Pfam" id="PF01636"/>
    </source>
</evidence>
<name>A0A0A1TA90_9HYPO</name>
<sequence length="307" mass="35035">MSEQYTSLSELKDFDTLIKDLGETRREQSNDVIYVFTETTFTKISRLPIYDPYPDGTPFTWWRSWNHERIDNEAKALKLIAAQTTIPVPQLLAHGTLSDGCKYLTTARVGGISLSDIMESEGCLKPLGQQHMDTAPCKICSDEAHTNATLFINETVLPQLANLKSRERGIDGFVMPPSWICPDAEPPWDRPRTWKTIPLEQPGYIFQHGDMAAHNILIDRSSLQVNALIDWEHAGYFPSGMERWPGTLHMDDYRKRGRGIGRAIEEFLAEDYIECYNKWADKAELENLVRAGELPDITSVRNRLDME</sequence>
<dbReference type="InterPro" id="IPR011009">
    <property type="entry name" value="Kinase-like_dom_sf"/>
</dbReference>
<dbReference type="Pfam" id="PF01636">
    <property type="entry name" value="APH"/>
    <property type="match status" value="1"/>
</dbReference>
<organism evidence="2 3">
    <name type="scientific">[Torrubiella] hemipterigena</name>
    <dbReference type="NCBI Taxonomy" id="1531966"/>
    <lineage>
        <taxon>Eukaryota</taxon>
        <taxon>Fungi</taxon>
        <taxon>Dikarya</taxon>
        <taxon>Ascomycota</taxon>
        <taxon>Pezizomycotina</taxon>
        <taxon>Sordariomycetes</taxon>
        <taxon>Hypocreomycetidae</taxon>
        <taxon>Hypocreales</taxon>
        <taxon>Clavicipitaceae</taxon>
        <taxon>Clavicipitaceae incertae sedis</taxon>
        <taxon>'Torrubiella' clade</taxon>
    </lineage>
</organism>
<accession>A0A0A1TA90</accession>
<keyword evidence="3" id="KW-1185">Reference proteome</keyword>
<dbReference type="EMBL" id="CDHN01000001">
    <property type="protein sequence ID" value="CEJ83192.1"/>
    <property type="molecule type" value="Genomic_DNA"/>
</dbReference>
<feature type="domain" description="Aminoglycoside phosphotransferase" evidence="1">
    <location>
        <begin position="188"/>
        <end position="236"/>
    </location>
</feature>
<dbReference type="InterPro" id="IPR002575">
    <property type="entry name" value="Aminoglycoside_PTrfase"/>
</dbReference>
<dbReference type="SUPFAM" id="SSF56112">
    <property type="entry name" value="Protein kinase-like (PK-like)"/>
    <property type="match status" value="1"/>
</dbReference>
<dbReference type="PANTHER" id="PTHR21310:SF55">
    <property type="entry name" value="AMINOGLYCOSIDE PHOSPHOTRANSFERASE DOMAIN-CONTAINING PROTEIN"/>
    <property type="match status" value="1"/>
</dbReference>
<dbReference type="OrthoDB" id="3934656at2759"/>
<dbReference type="HOGENOM" id="CLU_957042_0_0_1"/>
<dbReference type="InterPro" id="IPR051678">
    <property type="entry name" value="AGP_Transferase"/>
</dbReference>
<evidence type="ECO:0000313" key="3">
    <source>
        <dbReference type="Proteomes" id="UP000039046"/>
    </source>
</evidence>